<dbReference type="Proteomes" id="UP000316621">
    <property type="component" value="Chromosome 6"/>
</dbReference>
<evidence type="ECO:0000313" key="2">
    <source>
        <dbReference type="EMBL" id="RZC65984.1"/>
    </source>
</evidence>
<gene>
    <name evidence="2" type="ORF">C5167_009677</name>
</gene>
<evidence type="ECO:0000256" key="1">
    <source>
        <dbReference type="SAM" id="MobiDB-lite"/>
    </source>
</evidence>
<evidence type="ECO:0000313" key="3">
    <source>
        <dbReference type="Proteomes" id="UP000316621"/>
    </source>
</evidence>
<dbReference type="EMBL" id="CM010720">
    <property type="protein sequence ID" value="RZC65984.1"/>
    <property type="molecule type" value="Genomic_DNA"/>
</dbReference>
<protein>
    <submittedName>
        <fullName evidence="2">Uncharacterized protein</fullName>
    </submittedName>
</protein>
<feature type="region of interest" description="Disordered" evidence="1">
    <location>
        <begin position="1"/>
        <end position="20"/>
    </location>
</feature>
<keyword evidence="3" id="KW-1185">Reference proteome</keyword>
<name>A0A4Y7JY20_PAPSO</name>
<reference evidence="2 3" key="1">
    <citation type="journal article" date="2018" name="Science">
        <title>The opium poppy genome and morphinan production.</title>
        <authorList>
            <person name="Guo L."/>
            <person name="Winzer T."/>
            <person name="Yang X."/>
            <person name="Li Y."/>
            <person name="Ning Z."/>
            <person name="He Z."/>
            <person name="Teodor R."/>
            <person name="Lu Y."/>
            <person name="Bowser T.A."/>
            <person name="Graham I.A."/>
            <person name="Ye K."/>
        </authorList>
    </citation>
    <scope>NUCLEOTIDE SEQUENCE [LARGE SCALE GENOMIC DNA]</scope>
    <source>
        <strain evidence="3">cv. HN1</strain>
        <tissue evidence="2">Leaves</tissue>
    </source>
</reference>
<organism evidence="2 3">
    <name type="scientific">Papaver somniferum</name>
    <name type="common">Opium poppy</name>
    <dbReference type="NCBI Taxonomy" id="3469"/>
    <lineage>
        <taxon>Eukaryota</taxon>
        <taxon>Viridiplantae</taxon>
        <taxon>Streptophyta</taxon>
        <taxon>Embryophyta</taxon>
        <taxon>Tracheophyta</taxon>
        <taxon>Spermatophyta</taxon>
        <taxon>Magnoliopsida</taxon>
        <taxon>Ranunculales</taxon>
        <taxon>Papaveraceae</taxon>
        <taxon>Papaveroideae</taxon>
        <taxon>Papaver</taxon>
    </lineage>
</organism>
<proteinExistence type="predicted"/>
<dbReference type="Gramene" id="RZC65984">
    <property type="protein sequence ID" value="RZC65984"/>
    <property type="gene ID" value="C5167_009677"/>
</dbReference>
<accession>A0A4Y7JY20</accession>
<dbReference type="AlphaFoldDB" id="A0A4Y7JY20"/>
<sequence>MEDKLPDRHRSPRLIARLQELSTTEDVEERKCHRQLDAHQTDSQLIEQLITTIDLLDRSQKVQYLSPAQCEDF</sequence>